<dbReference type="PANTHER" id="PTHR43808:SF28">
    <property type="entry name" value="[LYSW]-LYSINE_[LYSW]-ORNITHINE HYDROLASE"/>
    <property type="match status" value="1"/>
</dbReference>
<keyword evidence="1" id="KW-0963">Cytoplasm</keyword>
<dbReference type="InterPro" id="IPR001261">
    <property type="entry name" value="ArgE/DapE_CS"/>
</dbReference>
<evidence type="ECO:0000256" key="4">
    <source>
        <dbReference type="ARBA" id="ARBA00022801"/>
    </source>
</evidence>
<evidence type="ECO:0000256" key="3">
    <source>
        <dbReference type="ARBA" id="ARBA00022723"/>
    </source>
</evidence>
<keyword evidence="4" id="KW-0378">Hydrolase</keyword>
<keyword evidence="7" id="KW-0170">Cobalt</keyword>
<dbReference type="PROSITE" id="PS00758">
    <property type="entry name" value="ARGE_DAPE_CPG2_1"/>
    <property type="match status" value="1"/>
</dbReference>
<dbReference type="RefSeq" id="WP_173142277.1">
    <property type="nucleotide sequence ID" value="NZ_JAAATY010000051.1"/>
</dbReference>
<proteinExistence type="inferred from homology"/>
<evidence type="ECO:0000313" key="8">
    <source>
        <dbReference type="EMBL" id="NRN71096.1"/>
    </source>
</evidence>
<keyword evidence="9" id="KW-1185">Reference proteome</keyword>
<dbReference type="HAMAP" id="MF_01120">
    <property type="entry name" value="LysK"/>
    <property type="match status" value="1"/>
</dbReference>
<gene>
    <name evidence="8" type="ORF">GC106_83710</name>
</gene>
<dbReference type="PANTHER" id="PTHR43808">
    <property type="entry name" value="ACETYLORNITHINE DEACETYLASE"/>
    <property type="match status" value="1"/>
</dbReference>
<protein>
    <submittedName>
        <fullName evidence="8">Succinyl-diaminopimelate desuccinylase</fullName>
    </submittedName>
</protein>
<evidence type="ECO:0000256" key="7">
    <source>
        <dbReference type="ARBA" id="ARBA00023285"/>
    </source>
</evidence>
<dbReference type="InterPro" id="IPR050072">
    <property type="entry name" value="Peptidase_M20A"/>
</dbReference>
<comment type="caution">
    <text evidence="8">The sequence shown here is derived from an EMBL/GenBank/DDBJ whole genome shotgun (WGS) entry which is preliminary data.</text>
</comment>
<keyword evidence="6" id="KW-0457">Lysine biosynthesis</keyword>
<dbReference type="Gene3D" id="3.30.70.360">
    <property type="match status" value="1"/>
</dbReference>
<organism evidence="8 9">
    <name type="scientific">Kibdelosporangium persicum</name>
    <dbReference type="NCBI Taxonomy" id="2698649"/>
    <lineage>
        <taxon>Bacteria</taxon>
        <taxon>Bacillati</taxon>
        <taxon>Actinomycetota</taxon>
        <taxon>Actinomycetes</taxon>
        <taxon>Pseudonocardiales</taxon>
        <taxon>Pseudonocardiaceae</taxon>
        <taxon>Kibdelosporangium</taxon>
    </lineage>
</organism>
<evidence type="ECO:0000256" key="2">
    <source>
        <dbReference type="ARBA" id="ARBA00022605"/>
    </source>
</evidence>
<keyword evidence="5" id="KW-0862">Zinc</keyword>
<keyword evidence="2" id="KW-0028">Amino-acid biosynthesis</keyword>
<evidence type="ECO:0000256" key="6">
    <source>
        <dbReference type="ARBA" id="ARBA00023154"/>
    </source>
</evidence>
<evidence type="ECO:0000313" key="9">
    <source>
        <dbReference type="Proteomes" id="UP000763557"/>
    </source>
</evidence>
<dbReference type="EMBL" id="JAAATY010000051">
    <property type="protein sequence ID" value="NRN71096.1"/>
    <property type="molecule type" value="Genomic_DNA"/>
</dbReference>
<dbReference type="InterPro" id="IPR010175">
    <property type="entry name" value="LysK"/>
</dbReference>
<dbReference type="Proteomes" id="UP000763557">
    <property type="component" value="Unassembled WGS sequence"/>
</dbReference>
<evidence type="ECO:0000256" key="5">
    <source>
        <dbReference type="ARBA" id="ARBA00022833"/>
    </source>
</evidence>
<evidence type="ECO:0000256" key="1">
    <source>
        <dbReference type="ARBA" id="ARBA00022490"/>
    </source>
</evidence>
<name>A0ABX2FI48_9PSEU</name>
<keyword evidence="3" id="KW-0479">Metal-binding</keyword>
<sequence length="373" mass="39282">MGGSGSAAAEAEFGPVMSLQRMVSIPSPTGGEGELADYLVGTARRLGLAAWRDEVGNFVAERTPGGTTRSAAGAGSPTVLLLGHMDTVPGMLPVRLRDGVLHGRGAVDAKGPLAAMIWAAAKHSNRTARVRVVGAVGEEGDSPGARHLLAEDRPDAVVIGEPSGVGNVVLGYKGVIWFKLEITRPARHSSRPEPKAVEVAVEFAHDVRAYVTAHAAGDRMFDRPIATVTELTGTSTGARVVLGCRTPIGFDSKAFRTWLRDRAGDDELTVIEEVPAVLSSRTDPMVAALSQAVGRFVGRPTAKVKLGTSDMNVVGPVWSVPIAAYGPGDSRLDHTDEERIEVAEFLTSIDVLSHALDLVSETLARRHAAVRPC</sequence>
<dbReference type="Gene3D" id="3.40.630.10">
    <property type="entry name" value="Zn peptidases"/>
    <property type="match status" value="1"/>
</dbReference>
<dbReference type="Pfam" id="PF01546">
    <property type="entry name" value="Peptidase_M20"/>
    <property type="match status" value="1"/>
</dbReference>
<accession>A0ABX2FI48</accession>
<reference evidence="8 9" key="1">
    <citation type="submission" date="2020-01" db="EMBL/GenBank/DDBJ databases">
        <title>Kibdelosporangium persica a novel Actinomycetes from a hot desert in Iran.</title>
        <authorList>
            <person name="Safaei N."/>
            <person name="Zaburannyi N."/>
            <person name="Mueller R."/>
            <person name="Wink J."/>
        </authorList>
    </citation>
    <scope>NUCLEOTIDE SEQUENCE [LARGE SCALE GENOMIC DNA]</scope>
    <source>
        <strain evidence="8 9">4NS15</strain>
    </source>
</reference>
<dbReference type="SUPFAM" id="SSF53187">
    <property type="entry name" value="Zn-dependent exopeptidases"/>
    <property type="match status" value="1"/>
</dbReference>
<dbReference type="NCBIfam" id="TIGR01902">
    <property type="entry name" value="dapE-lys-deAc"/>
    <property type="match status" value="1"/>
</dbReference>
<dbReference type="InterPro" id="IPR002933">
    <property type="entry name" value="Peptidase_M20"/>
</dbReference>